<feature type="region of interest" description="Disordered" evidence="10">
    <location>
        <begin position="307"/>
        <end position="327"/>
    </location>
</feature>
<evidence type="ECO:0000259" key="12">
    <source>
        <dbReference type="Pfam" id="PF01095"/>
    </source>
</evidence>
<reference evidence="14" key="1">
    <citation type="journal article" date="2013" name="Nature">
        <title>Draft genome of the wheat A-genome progenitor Triticum urartu.</title>
        <authorList>
            <person name="Ling H.Q."/>
            <person name="Zhao S."/>
            <person name="Liu D."/>
            <person name="Wang J."/>
            <person name="Sun H."/>
            <person name="Zhang C."/>
            <person name="Fan H."/>
            <person name="Li D."/>
            <person name="Dong L."/>
            <person name="Tao Y."/>
            <person name="Gao C."/>
            <person name="Wu H."/>
            <person name="Li Y."/>
            <person name="Cui Y."/>
            <person name="Guo X."/>
            <person name="Zheng S."/>
            <person name="Wang B."/>
            <person name="Yu K."/>
            <person name="Liang Q."/>
            <person name="Yang W."/>
            <person name="Lou X."/>
            <person name="Chen J."/>
            <person name="Feng M."/>
            <person name="Jian J."/>
            <person name="Zhang X."/>
            <person name="Luo G."/>
            <person name="Jiang Y."/>
            <person name="Liu J."/>
            <person name="Wang Z."/>
            <person name="Sha Y."/>
            <person name="Zhang B."/>
            <person name="Wu H."/>
            <person name="Tang D."/>
            <person name="Shen Q."/>
            <person name="Xue P."/>
            <person name="Zou S."/>
            <person name="Wang X."/>
            <person name="Liu X."/>
            <person name="Wang F."/>
            <person name="Yang Y."/>
            <person name="An X."/>
            <person name="Dong Z."/>
            <person name="Zhang K."/>
            <person name="Zhang X."/>
            <person name="Luo M.C."/>
            <person name="Dvorak J."/>
            <person name="Tong Y."/>
            <person name="Wang J."/>
            <person name="Yang H."/>
            <person name="Li Z."/>
            <person name="Wang D."/>
            <person name="Zhang A."/>
            <person name="Wang J."/>
        </authorList>
    </citation>
    <scope>NUCLEOTIDE SEQUENCE</scope>
</reference>
<evidence type="ECO:0000313" key="14">
    <source>
        <dbReference type="EMBL" id="EMS65655.1"/>
    </source>
</evidence>
<dbReference type="EMBL" id="KD041764">
    <property type="protein sequence ID" value="EMS65655.1"/>
    <property type="molecule type" value="Genomic_DNA"/>
</dbReference>
<evidence type="ECO:0000256" key="10">
    <source>
        <dbReference type="SAM" id="MobiDB-lite"/>
    </source>
</evidence>
<keyword evidence="11" id="KW-0812">Transmembrane</keyword>
<dbReference type="Pfam" id="PF01095">
    <property type="entry name" value="Pectinesterase"/>
    <property type="match status" value="1"/>
</dbReference>
<dbReference type="InterPro" id="IPR011050">
    <property type="entry name" value="Pectin_lyase_fold/virulence"/>
</dbReference>
<feature type="transmembrane region" description="Helical" evidence="11">
    <location>
        <begin position="20"/>
        <end position="42"/>
    </location>
</feature>
<dbReference type="EC" id="3.1.1.11" evidence="5 9"/>
<dbReference type="GO" id="GO:0030599">
    <property type="term" value="F:pectinesterase activity"/>
    <property type="evidence" value="ECO:0007669"/>
    <property type="project" value="UniProtKB-UniRule"/>
</dbReference>
<dbReference type="Gene3D" id="2.160.20.10">
    <property type="entry name" value="Single-stranded right-handed beta-helix, Pectin lyase-like"/>
    <property type="match status" value="1"/>
</dbReference>
<comment type="subcellular location">
    <subcellularLocation>
        <location evidence="1">Secreted</location>
        <location evidence="1">Cell wall</location>
    </subcellularLocation>
</comment>
<keyword evidence="6" id="KW-0964">Secreted</keyword>
<dbReference type="InterPro" id="IPR033131">
    <property type="entry name" value="Pectinesterase_Asp_AS"/>
</dbReference>
<feature type="region of interest" description="Disordered" evidence="10">
    <location>
        <begin position="184"/>
        <end position="225"/>
    </location>
</feature>
<proteinExistence type="inferred from homology"/>
<evidence type="ECO:0000256" key="8">
    <source>
        <dbReference type="ARBA" id="ARBA00023085"/>
    </source>
</evidence>
<evidence type="ECO:0000259" key="13">
    <source>
        <dbReference type="Pfam" id="PF04043"/>
    </source>
</evidence>
<evidence type="ECO:0000256" key="4">
    <source>
        <dbReference type="ARBA" id="ARBA00007786"/>
    </source>
</evidence>
<dbReference type="SUPFAM" id="SSF51126">
    <property type="entry name" value="Pectin lyase-like"/>
    <property type="match status" value="1"/>
</dbReference>
<keyword evidence="8 9" id="KW-0063">Aspartyl esterase</keyword>
<evidence type="ECO:0000256" key="9">
    <source>
        <dbReference type="RuleBase" id="RU000589"/>
    </source>
</evidence>
<dbReference type="InterPro" id="IPR035513">
    <property type="entry name" value="Invertase/methylesterase_inhib"/>
</dbReference>
<protein>
    <recommendedName>
        <fullName evidence="5 9">Pectinesterase</fullName>
        <ecNumber evidence="5 9">3.1.1.11</ecNumber>
    </recommendedName>
</protein>
<dbReference type="GO" id="GO:0004857">
    <property type="term" value="F:enzyme inhibitor activity"/>
    <property type="evidence" value="ECO:0007669"/>
    <property type="project" value="InterPro"/>
</dbReference>
<dbReference type="OMA" id="FGEFANT"/>
<evidence type="ECO:0000256" key="6">
    <source>
        <dbReference type="ARBA" id="ARBA00022512"/>
    </source>
</evidence>
<organism evidence="14">
    <name type="scientific">Triticum urartu</name>
    <name type="common">Red wild einkorn</name>
    <name type="synonym">Crithodium urartu</name>
    <dbReference type="NCBI Taxonomy" id="4572"/>
    <lineage>
        <taxon>Eukaryota</taxon>
        <taxon>Viridiplantae</taxon>
        <taxon>Streptophyta</taxon>
        <taxon>Embryophyta</taxon>
        <taxon>Tracheophyta</taxon>
        <taxon>Spermatophyta</taxon>
        <taxon>Magnoliopsida</taxon>
        <taxon>Liliopsida</taxon>
        <taxon>Poales</taxon>
        <taxon>Poaceae</taxon>
        <taxon>BOP clade</taxon>
        <taxon>Pooideae</taxon>
        <taxon>Triticodae</taxon>
        <taxon>Triticeae</taxon>
        <taxon>Triticinae</taxon>
        <taxon>Triticum</taxon>
    </lineage>
</organism>
<sequence>MAMPRSAPAEPDESASRTKLLVGGIAAFLLLAIIIGTAAFIVSERAEDEGDTDKKAMDATMRTVDSSLLEAVRQSNDTLVHEALLDCKMLLDDCANDVTRALSTVAWRGVDGPAQDLQAWLSAVITFQGSCVDMFPKGDVRVQIKEIMEKAREISSNAIAIIQQGAALAAMLEIDAGAEVTLAKDADDDDDDDDKDDNDDTPAEQSDGERQLQESVSDVPTWVPSEDRRILEEAEEERNGVLTPNVTVAKDGSGAFTNISAALEGWRRRLHKHLGRLGRVAEELQREVCDLHQGRCLRRVGERHQRDVKHHHVRRRPQDPASKGVGDGVRMWRTATLGNHTLLIALPTLAVDGDRFMAVKMGIRNTAGDEKQQAIAVRVKGDRAVFFNCRIDGHQDTLFAQAYRQYYRSCIVSGTVDFIFGDAAAVFQRCVLLVKDPLPGKPGVVTAHGRRDRQQTTGFVLHRTRIVADEALASKSSTVKTFLGRPWKEFSRVVVIESVIDGFVHAQGYMPWEGKNNLGTAFYGEYANVGDGANITAREEMKGFHVLNKEKSKVFTVERFLNGGEWIPETGTPVRLGLFG</sequence>
<evidence type="ECO:0000256" key="7">
    <source>
        <dbReference type="ARBA" id="ARBA00022801"/>
    </source>
</evidence>
<comment type="similarity">
    <text evidence="3">In the N-terminal section; belongs to the PMEI family.</text>
</comment>
<dbReference type="InterPro" id="IPR012334">
    <property type="entry name" value="Pectin_lyas_fold"/>
</dbReference>
<dbReference type="eggNOG" id="ENOG502QVHM">
    <property type="taxonomic scope" value="Eukaryota"/>
</dbReference>
<dbReference type="PROSITE" id="PS00503">
    <property type="entry name" value="PECTINESTERASE_2"/>
    <property type="match status" value="1"/>
</dbReference>
<dbReference type="STRING" id="4572.M8AKU0"/>
<dbReference type="GO" id="GO:0042545">
    <property type="term" value="P:cell wall modification"/>
    <property type="evidence" value="ECO:0007669"/>
    <property type="project" value="UniProtKB-UniRule"/>
</dbReference>
<comment type="similarity">
    <text evidence="4">In the C-terminal section; belongs to the pectinesterase family.</text>
</comment>
<accession>M8AKU0</accession>
<keyword evidence="11" id="KW-0472">Membrane</keyword>
<evidence type="ECO:0000256" key="5">
    <source>
        <dbReference type="ARBA" id="ARBA00013229"/>
    </source>
</evidence>
<dbReference type="Gene3D" id="1.20.140.40">
    <property type="entry name" value="Invertase/pectin methylesterase inhibitor family protein"/>
    <property type="match status" value="1"/>
</dbReference>
<evidence type="ECO:0000256" key="11">
    <source>
        <dbReference type="SAM" id="Phobius"/>
    </source>
</evidence>
<keyword evidence="7 9" id="KW-0378">Hydrolase</keyword>
<dbReference type="InterPro" id="IPR006501">
    <property type="entry name" value="Pectinesterase_inhib_dom"/>
</dbReference>
<dbReference type="GO" id="GO:0045490">
    <property type="term" value="P:pectin catabolic process"/>
    <property type="evidence" value="ECO:0007669"/>
    <property type="project" value="UniProtKB-UniRule"/>
</dbReference>
<evidence type="ECO:0000256" key="1">
    <source>
        <dbReference type="ARBA" id="ARBA00004191"/>
    </source>
</evidence>
<evidence type="ECO:0000256" key="2">
    <source>
        <dbReference type="ARBA" id="ARBA00005184"/>
    </source>
</evidence>
<dbReference type="FunFam" id="2.160.20.10:FF:000029">
    <property type="entry name" value="Pectinesterase 4"/>
    <property type="match status" value="1"/>
</dbReference>
<evidence type="ECO:0000256" key="3">
    <source>
        <dbReference type="ARBA" id="ARBA00006027"/>
    </source>
</evidence>
<keyword evidence="6" id="KW-0134">Cell wall</keyword>
<dbReference type="PANTHER" id="PTHR31707">
    <property type="entry name" value="PECTINESTERASE"/>
    <property type="match status" value="1"/>
</dbReference>
<dbReference type="SUPFAM" id="SSF101148">
    <property type="entry name" value="Plant invertase/pectin methylesterase inhibitor"/>
    <property type="match status" value="1"/>
</dbReference>
<comment type="pathway">
    <text evidence="2 9">Glycan metabolism; pectin degradation; 2-dehydro-3-deoxy-D-gluconate from pectin: step 1/5.</text>
</comment>
<name>M8AKU0_TRIUA</name>
<comment type="catalytic activity">
    <reaction evidence="9">
        <text>[(1-&gt;4)-alpha-D-galacturonosyl methyl ester](n) + n H2O = [(1-&gt;4)-alpha-D-galacturonosyl](n) + n methanol + n H(+)</text>
        <dbReference type="Rhea" id="RHEA:22380"/>
        <dbReference type="Rhea" id="RHEA-COMP:14570"/>
        <dbReference type="Rhea" id="RHEA-COMP:14573"/>
        <dbReference type="ChEBI" id="CHEBI:15377"/>
        <dbReference type="ChEBI" id="CHEBI:15378"/>
        <dbReference type="ChEBI" id="CHEBI:17790"/>
        <dbReference type="ChEBI" id="CHEBI:140522"/>
        <dbReference type="ChEBI" id="CHEBI:140523"/>
        <dbReference type="EC" id="3.1.1.11"/>
    </reaction>
</comment>
<dbReference type="InterPro" id="IPR000070">
    <property type="entry name" value="Pectinesterase_cat"/>
</dbReference>
<dbReference type="AlphaFoldDB" id="M8AKU0"/>
<feature type="domain" description="Pectinesterase catalytic" evidence="12">
    <location>
        <begin position="347"/>
        <end position="563"/>
    </location>
</feature>
<dbReference type="UniPathway" id="UPA00545">
    <property type="reaction ID" value="UER00823"/>
</dbReference>
<feature type="compositionally biased region" description="Acidic residues" evidence="10">
    <location>
        <begin position="186"/>
        <end position="202"/>
    </location>
</feature>
<feature type="domain" description="Pectinesterase inhibitor" evidence="13">
    <location>
        <begin position="61"/>
        <end position="161"/>
    </location>
</feature>
<dbReference type="CDD" id="cd15798">
    <property type="entry name" value="PMEI-like_3"/>
    <property type="match status" value="1"/>
</dbReference>
<keyword evidence="11" id="KW-1133">Transmembrane helix</keyword>
<dbReference type="Pfam" id="PF04043">
    <property type="entry name" value="PMEI"/>
    <property type="match status" value="1"/>
</dbReference>
<gene>
    <name evidence="14" type="ORF">TRIUR3_17415</name>
</gene>